<comment type="catalytic activity">
    <reaction evidence="2 3">
        <text>urea + 2 H2O + H(+) = hydrogencarbonate + 2 NH4(+)</text>
        <dbReference type="Rhea" id="RHEA:20557"/>
        <dbReference type="ChEBI" id="CHEBI:15377"/>
        <dbReference type="ChEBI" id="CHEBI:15378"/>
        <dbReference type="ChEBI" id="CHEBI:16199"/>
        <dbReference type="ChEBI" id="CHEBI:17544"/>
        <dbReference type="ChEBI" id="CHEBI:28938"/>
        <dbReference type="EC" id="3.5.1.5"/>
    </reaction>
</comment>
<evidence type="ECO:0000256" key="2">
    <source>
        <dbReference type="ARBA" id="ARBA00047778"/>
    </source>
</evidence>
<accession>A0A414P0A4</accession>
<dbReference type="InterPro" id="IPR036461">
    <property type="entry name" value="Urease_betasu_sf"/>
</dbReference>
<dbReference type="Proteomes" id="UP000283442">
    <property type="component" value="Unassembled WGS sequence"/>
</dbReference>
<comment type="pathway">
    <text evidence="3">Nitrogen metabolism; urea degradation; CO(2) and NH(3) from urea (urease route): step 1/1.</text>
</comment>
<dbReference type="PANTHER" id="PTHR33569">
    <property type="entry name" value="UREASE"/>
    <property type="match status" value="1"/>
</dbReference>
<reference evidence="4 5" key="1">
    <citation type="submission" date="2018-08" db="EMBL/GenBank/DDBJ databases">
        <title>A genome reference for cultivated species of the human gut microbiota.</title>
        <authorList>
            <person name="Zou Y."/>
            <person name="Xue W."/>
            <person name="Luo G."/>
        </authorList>
    </citation>
    <scope>NUCLEOTIDE SEQUENCE [LARGE SCALE GENOMIC DNA]</scope>
    <source>
        <strain evidence="4 5">AM25-21AC</strain>
    </source>
</reference>
<dbReference type="NCBIfam" id="TIGR00192">
    <property type="entry name" value="urease_beta"/>
    <property type="match status" value="1"/>
</dbReference>
<organism evidence="4 5">
    <name type="scientific">Mitsuokella multacida</name>
    <dbReference type="NCBI Taxonomy" id="52226"/>
    <lineage>
        <taxon>Bacteria</taxon>
        <taxon>Bacillati</taxon>
        <taxon>Bacillota</taxon>
        <taxon>Negativicutes</taxon>
        <taxon>Selenomonadales</taxon>
        <taxon>Selenomonadaceae</taxon>
        <taxon>Mitsuokella</taxon>
    </lineage>
</organism>
<comment type="subcellular location">
    <subcellularLocation>
        <location evidence="3">Cytoplasm</location>
    </subcellularLocation>
</comment>
<dbReference type="AlphaFoldDB" id="A0A414P0A4"/>
<dbReference type="InterPro" id="IPR050069">
    <property type="entry name" value="Urease_subunit"/>
</dbReference>
<dbReference type="PANTHER" id="PTHR33569:SF1">
    <property type="entry name" value="UREASE"/>
    <property type="match status" value="1"/>
</dbReference>
<proteinExistence type="inferred from homology"/>
<comment type="subunit">
    <text evidence="3">Heterotrimer of UreA (gamma), UreB (beta) and UreC (alpha) subunits. Three heterotrimers associate to form the active enzyme.</text>
</comment>
<dbReference type="HAMAP" id="MF_01954">
    <property type="entry name" value="Urease_beta"/>
    <property type="match status" value="1"/>
</dbReference>
<keyword evidence="3" id="KW-0963">Cytoplasm</keyword>
<dbReference type="EMBL" id="QRHE01000001">
    <property type="protein sequence ID" value="RHF53597.1"/>
    <property type="molecule type" value="Genomic_DNA"/>
</dbReference>
<dbReference type="UniPathway" id="UPA00258">
    <property type="reaction ID" value="UER00370"/>
</dbReference>
<name>A0A414P0A4_9FIRM</name>
<dbReference type="NCBIfam" id="NF009682">
    <property type="entry name" value="PRK13203.1"/>
    <property type="match status" value="1"/>
</dbReference>
<dbReference type="EC" id="3.5.1.5" evidence="3"/>
<evidence type="ECO:0000256" key="1">
    <source>
        <dbReference type="ARBA" id="ARBA00022801"/>
    </source>
</evidence>
<dbReference type="CDD" id="cd00407">
    <property type="entry name" value="Urease_beta"/>
    <property type="match status" value="1"/>
</dbReference>
<gene>
    <name evidence="3 4" type="primary">ureB</name>
    <name evidence="4" type="ORF">DW674_01715</name>
</gene>
<dbReference type="Pfam" id="PF00699">
    <property type="entry name" value="Urease_beta"/>
    <property type="match status" value="1"/>
</dbReference>
<evidence type="ECO:0000313" key="5">
    <source>
        <dbReference type="Proteomes" id="UP000283442"/>
    </source>
</evidence>
<evidence type="ECO:0000313" key="4">
    <source>
        <dbReference type="EMBL" id="RHF53597.1"/>
    </source>
</evidence>
<dbReference type="GO" id="GO:0043419">
    <property type="term" value="P:urea catabolic process"/>
    <property type="evidence" value="ECO:0007669"/>
    <property type="project" value="UniProtKB-UniRule"/>
</dbReference>
<dbReference type="FunFam" id="2.10.150.10:FF:000001">
    <property type="entry name" value="Urease subunit beta"/>
    <property type="match status" value="1"/>
</dbReference>
<dbReference type="OrthoDB" id="9797217at2"/>
<dbReference type="InterPro" id="IPR002019">
    <property type="entry name" value="Urease_beta-like"/>
</dbReference>
<dbReference type="GO" id="GO:0035550">
    <property type="term" value="C:urease complex"/>
    <property type="evidence" value="ECO:0007669"/>
    <property type="project" value="InterPro"/>
</dbReference>
<evidence type="ECO:0000256" key="3">
    <source>
        <dbReference type="HAMAP-Rule" id="MF_01954"/>
    </source>
</evidence>
<comment type="caution">
    <text evidence="4">The sequence shown here is derived from an EMBL/GenBank/DDBJ whole genome shotgun (WGS) entry which is preliminary data.</text>
</comment>
<comment type="similarity">
    <text evidence="3">Belongs to the urease beta subunit family.</text>
</comment>
<dbReference type="Gene3D" id="2.10.150.10">
    <property type="entry name" value="Urease, beta subunit"/>
    <property type="match status" value="1"/>
</dbReference>
<sequence length="143" mass="15807">MEKEGQCMIPGEFFLEEGDIVLNAGRTVRKLVVTNLGDRPVQVGAHYHFFEVNRCLSFARGEAFGMRLDIPSGTSVRFEPGEQKTVALVSLRGRNRCFGFNGLTMGPAGDFERAEALRHAKERGFAGAADVETENRKKKEGDV</sequence>
<dbReference type="GO" id="GO:0009039">
    <property type="term" value="F:urease activity"/>
    <property type="evidence" value="ECO:0007669"/>
    <property type="project" value="UniProtKB-UniRule"/>
</dbReference>
<keyword evidence="1 3" id="KW-0378">Hydrolase</keyword>
<protein>
    <recommendedName>
        <fullName evidence="3">Urease subunit beta</fullName>
        <ecNumber evidence="3">3.5.1.5</ecNumber>
    </recommendedName>
    <alternativeName>
        <fullName evidence="3">Urea amidohydrolase subunit beta</fullName>
    </alternativeName>
</protein>
<dbReference type="SUPFAM" id="SSF51278">
    <property type="entry name" value="Urease, beta-subunit"/>
    <property type="match status" value="1"/>
</dbReference>